<dbReference type="PROSITE" id="PS50088">
    <property type="entry name" value="ANK_REPEAT"/>
    <property type="match status" value="2"/>
</dbReference>
<keyword evidence="3" id="KW-0732">Signal</keyword>
<dbReference type="Pfam" id="PF12796">
    <property type="entry name" value="Ank_2"/>
    <property type="match status" value="1"/>
</dbReference>
<feature type="repeat" description="ANK" evidence="1">
    <location>
        <begin position="943"/>
        <end position="975"/>
    </location>
</feature>
<feature type="region of interest" description="Disordered" evidence="2">
    <location>
        <begin position="166"/>
        <end position="189"/>
    </location>
</feature>
<name>A0A0F4YMT4_RASE3</name>
<dbReference type="STRING" id="1408163.A0A0F4YMT4"/>
<dbReference type="Gene3D" id="1.25.40.20">
    <property type="entry name" value="Ankyrin repeat-containing domain"/>
    <property type="match status" value="1"/>
</dbReference>
<dbReference type="SUPFAM" id="SSF48403">
    <property type="entry name" value="Ankyrin repeat"/>
    <property type="match status" value="1"/>
</dbReference>
<gene>
    <name evidence="4" type="ORF">T310_6427</name>
</gene>
<dbReference type="AlphaFoldDB" id="A0A0F4YMT4"/>
<evidence type="ECO:0000256" key="1">
    <source>
        <dbReference type="PROSITE-ProRule" id="PRU00023"/>
    </source>
</evidence>
<accession>A0A0F4YMT4</accession>
<dbReference type="PANTHER" id="PTHR10039">
    <property type="entry name" value="AMELOGENIN"/>
    <property type="match status" value="1"/>
</dbReference>
<organism evidence="4 5">
    <name type="scientific">Rasamsonia emersonii (strain ATCC 16479 / CBS 393.64 / IMI 116815)</name>
    <dbReference type="NCBI Taxonomy" id="1408163"/>
    <lineage>
        <taxon>Eukaryota</taxon>
        <taxon>Fungi</taxon>
        <taxon>Dikarya</taxon>
        <taxon>Ascomycota</taxon>
        <taxon>Pezizomycotina</taxon>
        <taxon>Eurotiomycetes</taxon>
        <taxon>Eurotiomycetidae</taxon>
        <taxon>Eurotiales</taxon>
        <taxon>Trichocomaceae</taxon>
        <taxon>Rasamsonia</taxon>
    </lineage>
</organism>
<evidence type="ECO:0000256" key="2">
    <source>
        <dbReference type="SAM" id="MobiDB-lite"/>
    </source>
</evidence>
<keyword evidence="1" id="KW-0040">ANK repeat</keyword>
<feature type="chain" id="PRO_5002481693" evidence="3">
    <location>
        <begin position="25"/>
        <end position="1076"/>
    </location>
</feature>
<reference evidence="4 5" key="1">
    <citation type="submission" date="2015-04" db="EMBL/GenBank/DDBJ databases">
        <authorList>
            <person name="Heijne W.H."/>
            <person name="Fedorova N.D."/>
            <person name="Nierman W.C."/>
            <person name="Vollebregt A.W."/>
            <person name="Zhao Z."/>
            <person name="Wu L."/>
            <person name="Kumar M."/>
            <person name="Stam H."/>
            <person name="van den Berg M.A."/>
            <person name="Pel H.J."/>
        </authorList>
    </citation>
    <scope>NUCLEOTIDE SEQUENCE [LARGE SCALE GENOMIC DNA]</scope>
    <source>
        <strain evidence="4 5">CBS 393.64</strain>
    </source>
</reference>
<protein>
    <submittedName>
        <fullName evidence="4">Uncharacterized protein</fullName>
    </submittedName>
</protein>
<dbReference type="OrthoDB" id="7464126at2759"/>
<evidence type="ECO:0000313" key="4">
    <source>
        <dbReference type="EMBL" id="KKA19597.1"/>
    </source>
</evidence>
<keyword evidence="5" id="KW-1185">Reference proteome</keyword>
<dbReference type="InterPro" id="IPR002110">
    <property type="entry name" value="Ankyrin_rpt"/>
</dbReference>
<dbReference type="RefSeq" id="XP_013326209.1">
    <property type="nucleotide sequence ID" value="XM_013470755.1"/>
</dbReference>
<dbReference type="GeneID" id="25318729"/>
<proteinExistence type="predicted"/>
<dbReference type="InterPro" id="IPR036770">
    <property type="entry name" value="Ankyrin_rpt-contain_sf"/>
</dbReference>
<dbReference type="SMART" id="SM00248">
    <property type="entry name" value="ANK"/>
    <property type="match status" value="4"/>
</dbReference>
<sequence length="1076" mass="118552">MAFLTVKSLLAAVVILISLSSATAEDSPAPGFQARQNQPLWPVLSYLSRNSSIDVSGLLFSRNEQYCPSGTSLCPTSGRCCEEPADACCDDGACIVKATDTCCNGGGVCDNGQECCPNGCAPRGATCCKGNHYCDPGYLCCPNTSGCAPPGAQCCNDGGGSSNPPPTAPASPSFETTAAPASPGAATSSPSFYQSVYYTEITYTYYVYWYIRVYISIDATSTSQTVSLTSSPTTASSSVSVSATDSFDADSSFSSMKSSLQASASSSVANAESTPTSGSVTIAATSSAVLHAGGAAGSSPTAIAVGSAPKTRGTIDIGIWLPFLLPLLLFLLYICTSMYDISTSERGMIGSLLVGLDKILYLIDRCRVYELLYPYDPTIEEAYRHFESALTDLYVLILEFLAIAIRTYEQNILTRAFKALWSLDSIYEYDIRFQRHIERVDIEAQNYDRLYSKTNEHAISIEQYKALKDILKDLNRLHNLEDRIQNIDDKVHDIWQFMDDTKRHNILMWISKIPMGFSKELSLDEYALHECEERSRMSLFYCFNHLIEQSRNLKILISSRRDSNIMRQLKREANISIDDATNNQDDIARFVAEKISQNEKDRRYPISESLKSEIMEVLLKKSQGMFQWAALQIAEILSLELESDIRDRLGRLPDDLRAAYDEIYDKIRRSKGIKGKIAIRAFQWVTYCREPLEADILVAAVCQDPEDETTTIKPYMDIHFVLDACYNLLVLDPETGICRFAHISVREYLEEHHWVPEKVHADLAKVCLSVFNNPDNWEGIHSKEKPGSDSDRDSSPSASFRFCGPIPEFVPYAAKYWPSHIRCQGDTSTDDQLSIILDKFLGSMDKSGPGYMRWYEFCRGKTMVQPSGFDQLRPSSNVLLAICRFGLNHILFRWLQSGSITPDQVNEDGETLLALACQSENVRLIHRLLTLGADVNQKVIGGKFGSALAAASYHGNQDIVMLLLDAGADVNQQLSCGYYGSALAAAAAAASAAADKLRPEDKSIKHVMQLLLDAGADVNLRCYLSAGADFSAKFSGGRFKTALEAAEEKGDKDIIQLLMEHGAIQDKASDVGSIET</sequence>
<feature type="repeat" description="ANK" evidence="1">
    <location>
        <begin position="908"/>
        <end position="940"/>
    </location>
</feature>
<comment type="caution">
    <text evidence="4">The sequence shown here is derived from an EMBL/GenBank/DDBJ whole genome shotgun (WGS) entry which is preliminary data.</text>
</comment>
<feature type="region of interest" description="Disordered" evidence="2">
    <location>
        <begin position="779"/>
        <end position="799"/>
    </location>
</feature>
<dbReference type="Proteomes" id="UP000053958">
    <property type="component" value="Unassembled WGS sequence"/>
</dbReference>
<feature type="signal peptide" evidence="3">
    <location>
        <begin position="1"/>
        <end position="24"/>
    </location>
</feature>
<evidence type="ECO:0000313" key="5">
    <source>
        <dbReference type="Proteomes" id="UP000053958"/>
    </source>
</evidence>
<feature type="compositionally biased region" description="Basic and acidic residues" evidence="2">
    <location>
        <begin position="779"/>
        <end position="794"/>
    </location>
</feature>
<dbReference type="EMBL" id="LASV01000335">
    <property type="protein sequence ID" value="KKA19597.1"/>
    <property type="molecule type" value="Genomic_DNA"/>
</dbReference>
<dbReference type="PROSITE" id="PS50297">
    <property type="entry name" value="ANK_REP_REGION"/>
    <property type="match status" value="2"/>
</dbReference>
<feature type="compositionally biased region" description="Low complexity" evidence="2">
    <location>
        <begin position="170"/>
        <end position="189"/>
    </location>
</feature>
<dbReference type="PANTHER" id="PTHR10039:SF16">
    <property type="entry name" value="GPI INOSITOL-DEACYLASE"/>
    <property type="match status" value="1"/>
</dbReference>
<evidence type="ECO:0000256" key="3">
    <source>
        <dbReference type="SAM" id="SignalP"/>
    </source>
</evidence>